<dbReference type="InterPro" id="IPR016135">
    <property type="entry name" value="UBQ-conjugating_enzyme/RWD"/>
</dbReference>
<dbReference type="SUPFAM" id="SSF54495">
    <property type="entry name" value="UBC-like"/>
    <property type="match status" value="1"/>
</dbReference>
<dbReference type="Proteomes" id="UP001151699">
    <property type="component" value="Unassembled WGS sequence"/>
</dbReference>
<sequence length="1261" mass="143009">MATNTASAENFGEIHFFYEDEVLKFDKNGRVKFGLVLESYEANYSESESDFEDSVKKGEIRVAWHPVGNVEVIEEQNIGLADRTLMPGNVVRRIGPGKDTQKGYCRNVFVSADVQVKGTTYVLRNVSSERLRPLDTFVEDDVVCLDSWVGSIKRIDEKLILKTTCGARVEIVPTDRHFFKLRDPDSKHRNGYFHHTIFHPGQTLIGSVNALKNELWLTPKPERLGRSTKFTVESVEIDSVRVNWQCMASDNVEWKCDYKTIPPNTYITGNNLNRLKRLNLFETSMLQINDTQYLKIEERDLVNLTSKSQWRKKCSTCYDNYKILHNRKPAENQQKIKIVESLPMNEKALKSDGEKKINFSPKVKLCSLTVHNGRCNNCDNIIESNAKRQIEVANKKKLQIDDFNLNGADDDEDGWTDQDEDDDDSYSDITTASSRGSTPTPRSSPKRSPLLSKKDKKLKKRSSNTSKSNPPNVGDEVVTEAILVYSEATVVWQDGTIESGISSRHLYPIHHLDEHEFFPGDFVLSGSECNDLAYRNYGVIQRVDHNGRTAMVKWFRTYSTSDASHECCPQFLNESEASVYDLKDHPDFQFRPGMIVLRVSNFEGEHSKNTVGQVIDNFAEGRVKVWWVGGHISMCWPQDLFEVGQPEDSFWIGGDSENDDEWETESETSEIGSQTDTQLKPELSYNLERARIAMAHLEEMFKLNPNLESQGVVRKLLEVYKKCRFIDRLMNTTFFHTDNFKGLLERVRHGSTATSTTAARVQDHKNRLFGTDESSLVKSPTKSVKPTFRKQIGLVRIEVDITERDPATWKIQSIDETNVNSSNSTDTRNCAFDTKIPNKDNAAKELNENNHLTVTSHQNLKKSFNSGIEMINSNWGEGSRCSTGGLTDTKLTDDQTSNSCSSIDFSSDELPESVCARLCALMKVQLFKSLEEINKRVNSNPSVSVKIDETFMVNGEADLSKELSSYNETNSSVIEDGTIATETLDIDTNYSVINPVPSECFVVLENALSSHKFETTVFHPSTPQFSRAVRFDHKLLRTSLPAGVWVKTYGDRLDLLSVMIEGPKKTPYEDGLFLFDFQLSKDYPRAPPLCHYISFCSDRLNPNLYEDGKVCVSLLGTWPGKGSEMWSASSTLLQVIVSIQGLILVAEPYYNEAGYEKQRGTQQGIENSRMYNEMVVLKLVESMTKIATNPPEVFRDEIIKYLRERGEVMCNRIKGWMDLSTDHVQTNSQQPEFSLVPASRGFCLKLVGLLDDFRNKLEAMN</sequence>
<evidence type="ECO:0000256" key="3">
    <source>
        <dbReference type="SAM" id="MobiDB-lite"/>
    </source>
</evidence>
<dbReference type="InterPro" id="IPR057733">
    <property type="entry name" value="UBE2O-like_SH3-B"/>
</dbReference>
<reference evidence="5" key="1">
    <citation type="submission" date="2022-07" db="EMBL/GenBank/DDBJ databases">
        <authorList>
            <person name="Trinca V."/>
            <person name="Uliana J.V.C."/>
            <person name="Torres T.T."/>
            <person name="Ward R.J."/>
            <person name="Monesi N."/>
        </authorList>
    </citation>
    <scope>NUCLEOTIDE SEQUENCE</scope>
    <source>
        <strain evidence="5">HSMRA1968</strain>
        <tissue evidence="5">Whole embryos</tissue>
    </source>
</reference>
<feature type="region of interest" description="Disordered" evidence="3">
    <location>
        <begin position="403"/>
        <end position="474"/>
    </location>
</feature>
<dbReference type="Pfam" id="PF23046">
    <property type="entry name" value="tSH3-B_UBE2O"/>
    <property type="match status" value="1"/>
</dbReference>
<dbReference type="Gene3D" id="3.10.110.10">
    <property type="entry name" value="Ubiquitin Conjugating Enzyme"/>
    <property type="match status" value="1"/>
</dbReference>
<dbReference type="PANTHER" id="PTHR46116">
    <property type="entry name" value="(E3-INDEPENDENT) E2 UBIQUITIN-CONJUGATING ENZYME"/>
    <property type="match status" value="1"/>
</dbReference>
<dbReference type="CDD" id="cd23837">
    <property type="entry name" value="UBCc_UBE2O"/>
    <property type="match status" value="1"/>
</dbReference>
<evidence type="ECO:0000313" key="5">
    <source>
        <dbReference type="EMBL" id="KAJ6622674.1"/>
    </source>
</evidence>
<dbReference type="PANTHER" id="PTHR46116:SF15">
    <property type="entry name" value="(E3-INDEPENDENT) E2 UBIQUITIN-CONJUGATING ENZYME"/>
    <property type="match status" value="1"/>
</dbReference>
<dbReference type="FunFam" id="3.10.110.10:FF:000136">
    <property type="entry name" value="Predicted protein"/>
    <property type="match status" value="1"/>
</dbReference>
<comment type="caution">
    <text evidence="5">The sequence shown here is derived from an EMBL/GenBank/DDBJ whole genome shotgun (WGS) entry which is preliminary data.</text>
</comment>
<organism evidence="5 6">
    <name type="scientific">Pseudolycoriella hygida</name>
    <dbReference type="NCBI Taxonomy" id="35572"/>
    <lineage>
        <taxon>Eukaryota</taxon>
        <taxon>Metazoa</taxon>
        <taxon>Ecdysozoa</taxon>
        <taxon>Arthropoda</taxon>
        <taxon>Hexapoda</taxon>
        <taxon>Insecta</taxon>
        <taxon>Pterygota</taxon>
        <taxon>Neoptera</taxon>
        <taxon>Endopterygota</taxon>
        <taxon>Diptera</taxon>
        <taxon>Nematocera</taxon>
        <taxon>Sciaroidea</taxon>
        <taxon>Sciaridae</taxon>
        <taxon>Pseudolycoriella</taxon>
    </lineage>
</organism>
<feature type="compositionally biased region" description="Acidic residues" evidence="3">
    <location>
        <begin position="656"/>
        <end position="668"/>
    </location>
</feature>
<accession>A0A9Q0MJS8</accession>
<name>A0A9Q0MJS8_9DIPT</name>
<dbReference type="InterPro" id="IPR057734">
    <property type="entry name" value="UBE2O-like_SH3-C"/>
</dbReference>
<dbReference type="InterPro" id="IPR057735">
    <property type="entry name" value="UBE2O-like_tSH3-B"/>
</dbReference>
<protein>
    <submittedName>
        <fullName evidence="5">(E3-independent) E2 ubiquitin-conjugating enzyme</fullName>
    </submittedName>
</protein>
<evidence type="ECO:0000313" key="6">
    <source>
        <dbReference type="Proteomes" id="UP001151699"/>
    </source>
</evidence>
<evidence type="ECO:0000259" key="4">
    <source>
        <dbReference type="PROSITE" id="PS50127"/>
    </source>
</evidence>
<feature type="compositionally biased region" description="Acidic residues" evidence="3">
    <location>
        <begin position="408"/>
        <end position="426"/>
    </location>
</feature>
<keyword evidence="6" id="KW-1185">Reference proteome</keyword>
<dbReference type="InterPro" id="IPR000608">
    <property type="entry name" value="UBC"/>
</dbReference>
<evidence type="ECO:0000256" key="1">
    <source>
        <dbReference type="ARBA" id="ARBA00022679"/>
    </source>
</evidence>
<proteinExistence type="predicted"/>
<dbReference type="EMBL" id="WJQU01003714">
    <property type="protein sequence ID" value="KAJ6622674.1"/>
    <property type="molecule type" value="Genomic_DNA"/>
</dbReference>
<keyword evidence="2" id="KW-0833">Ubl conjugation pathway</keyword>
<feature type="domain" description="UBC core" evidence="4">
    <location>
        <begin position="1024"/>
        <end position="1184"/>
    </location>
</feature>
<feature type="region of interest" description="Disordered" evidence="3">
    <location>
        <begin position="656"/>
        <end position="678"/>
    </location>
</feature>
<keyword evidence="1" id="KW-0808">Transferase</keyword>
<dbReference type="AlphaFoldDB" id="A0A9Q0MJS8"/>
<dbReference type="SMART" id="SM00212">
    <property type="entry name" value="UBCc"/>
    <property type="match status" value="1"/>
</dbReference>
<gene>
    <name evidence="5" type="primary">UBE2O</name>
    <name evidence="5" type="ORF">Bhyg_17080</name>
</gene>
<dbReference type="Pfam" id="PF00179">
    <property type="entry name" value="UQ_con"/>
    <property type="match status" value="1"/>
</dbReference>
<dbReference type="GO" id="GO:0061631">
    <property type="term" value="F:ubiquitin conjugating enzyme activity"/>
    <property type="evidence" value="ECO:0007669"/>
    <property type="project" value="TreeGrafter"/>
</dbReference>
<feature type="compositionally biased region" description="Low complexity" evidence="3">
    <location>
        <begin position="427"/>
        <end position="451"/>
    </location>
</feature>
<dbReference type="Pfam" id="PF23043">
    <property type="entry name" value="SH3-B_UBE2O"/>
    <property type="match status" value="1"/>
</dbReference>
<dbReference type="OrthoDB" id="47801at2759"/>
<dbReference type="PROSITE" id="PS50127">
    <property type="entry name" value="UBC_2"/>
    <property type="match status" value="1"/>
</dbReference>
<evidence type="ECO:0000256" key="2">
    <source>
        <dbReference type="ARBA" id="ARBA00022786"/>
    </source>
</evidence>
<dbReference type="Pfam" id="PF23044">
    <property type="entry name" value="SH3-C_UBE2O"/>
    <property type="match status" value="1"/>
</dbReference>